<accession>A0A9R1WXJ5</accession>
<reference evidence="7 8" key="1">
    <citation type="journal article" date="2017" name="Nat. Commun.">
        <title>Genome assembly with in vitro proximity ligation data and whole-genome triplication in lettuce.</title>
        <authorList>
            <person name="Reyes-Chin-Wo S."/>
            <person name="Wang Z."/>
            <person name="Yang X."/>
            <person name="Kozik A."/>
            <person name="Arikit S."/>
            <person name="Song C."/>
            <person name="Xia L."/>
            <person name="Froenicke L."/>
            <person name="Lavelle D.O."/>
            <person name="Truco M.J."/>
            <person name="Xia R."/>
            <person name="Zhu S."/>
            <person name="Xu C."/>
            <person name="Xu H."/>
            <person name="Xu X."/>
            <person name="Cox K."/>
            <person name="Korf I."/>
            <person name="Meyers B.C."/>
            <person name="Michelmore R.W."/>
        </authorList>
    </citation>
    <scope>NUCLEOTIDE SEQUENCE [LARGE SCALE GENOMIC DNA]</scope>
    <source>
        <strain evidence="8">cv. Salinas</strain>
        <tissue evidence="7">Seedlings</tissue>
    </source>
</reference>
<comment type="similarity">
    <text evidence="1">Belongs to the FGGY kinase family.</text>
</comment>
<evidence type="ECO:0000256" key="5">
    <source>
        <dbReference type="ARBA" id="ARBA00022840"/>
    </source>
</evidence>
<name>A0A9R1WXJ5_LACSA</name>
<dbReference type="PANTHER" id="PTHR10196:SF69">
    <property type="entry name" value="GLYCEROL KINASE"/>
    <property type="match status" value="1"/>
</dbReference>
<evidence type="ECO:0000313" key="8">
    <source>
        <dbReference type="Proteomes" id="UP000235145"/>
    </source>
</evidence>
<evidence type="ECO:0000259" key="6">
    <source>
        <dbReference type="Pfam" id="PF02782"/>
    </source>
</evidence>
<gene>
    <name evidence="7" type="ORF">LSAT_V11C800426630</name>
</gene>
<sequence>MLGQACKKRHVKCTYRNGAFILLNTGEEVIKSQHGLLTTLAFKLGKHAPTNYALEGSIAIVGAAVQWLRDILGILSSTKEIEDLASNVTTRLRLEEGEEERSKEKEFRAEIQGKARAI</sequence>
<keyword evidence="4" id="KW-0418">Kinase</keyword>
<dbReference type="GO" id="GO:0016301">
    <property type="term" value="F:kinase activity"/>
    <property type="evidence" value="ECO:0007669"/>
    <property type="project" value="UniProtKB-KW"/>
</dbReference>
<protein>
    <recommendedName>
        <fullName evidence="6">Carbohydrate kinase FGGY C-terminal domain-containing protein</fullName>
    </recommendedName>
</protein>
<dbReference type="EMBL" id="NBSK02000008">
    <property type="protein sequence ID" value="KAJ0190284.1"/>
    <property type="molecule type" value="Genomic_DNA"/>
</dbReference>
<dbReference type="InterPro" id="IPR018485">
    <property type="entry name" value="FGGY_C"/>
</dbReference>
<dbReference type="PANTHER" id="PTHR10196">
    <property type="entry name" value="SUGAR KINASE"/>
    <property type="match status" value="1"/>
</dbReference>
<feature type="domain" description="Carbohydrate kinase FGGY C-terminal" evidence="6">
    <location>
        <begin position="18"/>
        <end position="83"/>
    </location>
</feature>
<keyword evidence="3" id="KW-0547">Nucleotide-binding</keyword>
<evidence type="ECO:0000256" key="2">
    <source>
        <dbReference type="ARBA" id="ARBA00022679"/>
    </source>
</evidence>
<proteinExistence type="inferred from homology"/>
<dbReference type="Proteomes" id="UP000235145">
    <property type="component" value="Unassembled WGS sequence"/>
</dbReference>
<evidence type="ECO:0000256" key="3">
    <source>
        <dbReference type="ARBA" id="ARBA00022741"/>
    </source>
</evidence>
<comment type="caution">
    <text evidence="7">The sequence shown here is derived from an EMBL/GenBank/DDBJ whole genome shotgun (WGS) entry which is preliminary data.</text>
</comment>
<dbReference type="SUPFAM" id="SSF53067">
    <property type="entry name" value="Actin-like ATPase domain"/>
    <property type="match status" value="1"/>
</dbReference>
<keyword evidence="8" id="KW-1185">Reference proteome</keyword>
<dbReference type="Gene3D" id="3.30.420.40">
    <property type="match status" value="1"/>
</dbReference>
<dbReference type="AlphaFoldDB" id="A0A9R1WXJ5"/>
<dbReference type="Pfam" id="PF02782">
    <property type="entry name" value="FGGY_C"/>
    <property type="match status" value="1"/>
</dbReference>
<dbReference type="InterPro" id="IPR043129">
    <property type="entry name" value="ATPase_NBD"/>
</dbReference>
<evidence type="ECO:0000256" key="1">
    <source>
        <dbReference type="ARBA" id="ARBA00009156"/>
    </source>
</evidence>
<organism evidence="7 8">
    <name type="scientific">Lactuca sativa</name>
    <name type="common">Garden lettuce</name>
    <dbReference type="NCBI Taxonomy" id="4236"/>
    <lineage>
        <taxon>Eukaryota</taxon>
        <taxon>Viridiplantae</taxon>
        <taxon>Streptophyta</taxon>
        <taxon>Embryophyta</taxon>
        <taxon>Tracheophyta</taxon>
        <taxon>Spermatophyta</taxon>
        <taxon>Magnoliopsida</taxon>
        <taxon>eudicotyledons</taxon>
        <taxon>Gunneridae</taxon>
        <taxon>Pentapetalae</taxon>
        <taxon>asterids</taxon>
        <taxon>campanulids</taxon>
        <taxon>Asterales</taxon>
        <taxon>Asteraceae</taxon>
        <taxon>Cichorioideae</taxon>
        <taxon>Cichorieae</taxon>
        <taxon>Lactucinae</taxon>
        <taxon>Lactuca</taxon>
    </lineage>
</organism>
<evidence type="ECO:0000313" key="7">
    <source>
        <dbReference type="EMBL" id="KAJ0190284.1"/>
    </source>
</evidence>
<keyword evidence="5" id="KW-0067">ATP-binding</keyword>
<evidence type="ECO:0000256" key="4">
    <source>
        <dbReference type="ARBA" id="ARBA00022777"/>
    </source>
</evidence>
<keyword evidence="2" id="KW-0808">Transferase</keyword>